<dbReference type="EMBL" id="FNVU01000013">
    <property type="protein sequence ID" value="SEG82196.1"/>
    <property type="molecule type" value="Genomic_DNA"/>
</dbReference>
<dbReference type="OrthoDB" id="2515880at2"/>
<proteinExistence type="predicted"/>
<dbReference type="PANTHER" id="PTHR43649:SF30">
    <property type="entry name" value="ABC TRANSPORTER SUBSTRATE-BINDING PROTEIN"/>
    <property type="match status" value="1"/>
</dbReference>
<evidence type="ECO:0000313" key="1">
    <source>
        <dbReference type="EMBL" id="SEG82196.1"/>
    </source>
</evidence>
<evidence type="ECO:0000313" key="2">
    <source>
        <dbReference type="Proteomes" id="UP000236754"/>
    </source>
</evidence>
<dbReference type="PROSITE" id="PS51318">
    <property type="entry name" value="TAT"/>
    <property type="match status" value="1"/>
</dbReference>
<accession>A0A1H6DCM3</accession>
<dbReference type="InterPro" id="IPR006059">
    <property type="entry name" value="SBP"/>
</dbReference>
<reference evidence="1 2" key="1">
    <citation type="submission" date="2016-10" db="EMBL/GenBank/DDBJ databases">
        <authorList>
            <person name="de Groot N.N."/>
        </authorList>
    </citation>
    <scope>NUCLEOTIDE SEQUENCE [LARGE SCALE GENOMIC DNA]</scope>
    <source>
        <strain evidence="1 2">CGMCC 4.2023</strain>
    </source>
</reference>
<keyword evidence="2" id="KW-1185">Reference proteome</keyword>
<dbReference type="InterPro" id="IPR050490">
    <property type="entry name" value="Bact_solute-bd_prot1"/>
</dbReference>
<dbReference type="Gene3D" id="3.40.190.10">
    <property type="entry name" value="Periplasmic binding protein-like II"/>
    <property type="match status" value="1"/>
</dbReference>
<dbReference type="SUPFAM" id="SSF53850">
    <property type="entry name" value="Periplasmic binding protein-like II"/>
    <property type="match status" value="1"/>
</dbReference>
<name>A0A1H6DCM3_9ACTN</name>
<dbReference type="Pfam" id="PF01547">
    <property type="entry name" value="SBP_bac_1"/>
    <property type="match status" value="1"/>
</dbReference>
<dbReference type="Proteomes" id="UP000236754">
    <property type="component" value="Unassembled WGS sequence"/>
</dbReference>
<organism evidence="1 2">
    <name type="scientific">Actinacidiphila yanglinensis</name>
    <dbReference type="NCBI Taxonomy" id="310779"/>
    <lineage>
        <taxon>Bacteria</taxon>
        <taxon>Bacillati</taxon>
        <taxon>Actinomycetota</taxon>
        <taxon>Actinomycetes</taxon>
        <taxon>Kitasatosporales</taxon>
        <taxon>Streptomycetaceae</taxon>
        <taxon>Actinacidiphila</taxon>
    </lineage>
</organism>
<dbReference type="InterPro" id="IPR006311">
    <property type="entry name" value="TAT_signal"/>
</dbReference>
<gene>
    <name evidence="1" type="ORF">SAMN05216223_113106</name>
</gene>
<protein>
    <submittedName>
        <fullName evidence="1">Carbohydrate ABC transporter substrate-binding protein, CUT1 family</fullName>
    </submittedName>
</protein>
<dbReference type="CDD" id="cd14748">
    <property type="entry name" value="PBP2_UgpB"/>
    <property type="match status" value="1"/>
</dbReference>
<dbReference type="RefSeq" id="WP_103888610.1">
    <property type="nucleotide sequence ID" value="NZ_FNVU01000013.1"/>
</dbReference>
<sequence length="445" mass="46872">MTAEAAPSAAPSPARRTLLRGATATAAAAGAGPLLAACGAGDGDGVGKDGRVTIELWHGQTDVGRAAIEGLVAEFNRTHPKIRVDPGGGVLSDSMLQKVTAALASGSYPDIAYIFGSDLASVARSPKVVDLTATVRDAPTPWSRFWAASRDAVTVNGRVRAAPAVLDSLAVICNRKLFAAKGLELPRPGWTWREFTDTARALTDSGAGAFGTGWPGVGDEDTVWRLWPMVWDLGGEVVSSDGHGIGFADSGVKALETVAALAGDRSVYIDPKPGSEQMYQVFNSGRMGMVVAGPWALPDTIQAKIDYHVVPLPSYSRRPLTIAGPDTWTLFDNGSARVAAARTFVTWLIQPAQDVRWDIQAGSLPLSRSTEAMPQWAEKSRRTAGLAVFTKALDTARVRPNHAAYPQISAALGQAITSVLLGRATPAKAMRDCARQADAALLIPR</sequence>
<dbReference type="PANTHER" id="PTHR43649">
    <property type="entry name" value="ARABINOSE-BINDING PROTEIN-RELATED"/>
    <property type="match status" value="1"/>
</dbReference>
<dbReference type="AlphaFoldDB" id="A0A1H6DCM3"/>